<reference evidence="5 6" key="1">
    <citation type="submission" date="2016-10" db="EMBL/GenBank/DDBJ databases">
        <authorList>
            <person name="de Groot N.N."/>
        </authorList>
    </citation>
    <scope>NUCLEOTIDE SEQUENCE [LARGE SCALE GENOMIC DNA]</scope>
    <source>
        <strain evidence="5 6">DSM 19012</strain>
    </source>
</reference>
<keyword evidence="6" id="KW-1185">Reference proteome</keyword>
<evidence type="ECO:0000256" key="2">
    <source>
        <dbReference type="SAM" id="Phobius"/>
    </source>
</evidence>
<accession>A0A1I2FD61</accession>
<dbReference type="InterPro" id="IPR012373">
    <property type="entry name" value="Ferrdict_sens_TM"/>
</dbReference>
<organism evidence="5 6">
    <name type="scientific">Thermophagus xiamenensis</name>
    <dbReference type="NCBI Taxonomy" id="385682"/>
    <lineage>
        <taxon>Bacteria</taxon>
        <taxon>Pseudomonadati</taxon>
        <taxon>Bacteroidota</taxon>
        <taxon>Bacteroidia</taxon>
        <taxon>Marinilabiliales</taxon>
        <taxon>Marinilabiliaceae</taxon>
        <taxon>Thermophagus</taxon>
    </lineage>
</organism>
<protein>
    <submittedName>
        <fullName evidence="5">FecR family protein</fullName>
    </submittedName>
</protein>
<dbReference type="Gene3D" id="3.55.50.30">
    <property type="match status" value="1"/>
</dbReference>
<dbReference type="AlphaFoldDB" id="A0A1I2FD61"/>
<dbReference type="PANTHER" id="PTHR30273">
    <property type="entry name" value="PERIPLASMIC SIGNAL SENSOR AND SIGMA FACTOR ACTIVATOR FECR-RELATED"/>
    <property type="match status" value="1"/>
</dbReference>
<keyword evidence="2" id="KW-0472">Membrane</keyword>
<dbReference type="RefSeq" id="WP_010528617.1">
    <property type="nucleotide sequence ID" value="NZ_AFSL01000089.1"/>
</dbReference>
<dbReference type="InterPro" id="IPR032508">
    <property type="entry name" value="FecR_C"/>
</dbReference>
<evidence type="ECO:0000313" key="5">
    <source>
        <dbReference type="EMBL" id="SFF03332.1"/>
    </source>
</evidence>
<gene>
    <name evidence="5" type="ORF">SAMN05444380_12816</name>
</gene>
<dbReference type="InParanoid" id="A0A1I2FD61"/>
<feature type="domain" description="FecR protein" evidence="3">
    <location>
        <begin position="81"/>
        <end position="171"/>
    </location>
</feature>
<feature type="compositionally biased region" description="Basic and acidic residues" evidence="1">
    <location>
        <begin position="1"/>
        <end position="14"/>
    </location>
</feature>
<dbReference type="EMBL" id="FONA01000028">
    <property type="protein sequence ID" value="SFF03332.1"/>
    <property type="molecule type" value="Genomic_DNA"/>
</dbReference>
<dbReference type="Gene3D" id="2.60.120.1440">
    <property type="match status" value="1"/>
</dbReference>
<keyword evidence="2" id="KW-1133">Transmembrane helix</keyword>
<evidence type="ECO:0000259" key="3">
    <source>
        <dbReference type="Pfam" id="PF04773"/>
    </source>
</evidence>
<keyword evidence="2" id="KW-0812">Transmembrane</keyword>
<sequence length="285" mass="32000">MNVNKDIGRKKPEGIKSPLPDLDLSFPKSKEQVWAELSHALDTGMASEGKSPVTRMWWAMAASIALLLGMATFARFYSKELSAGYGQHISAILPDGSEITLNAGTEVKYHPLWWRFDRKVNLVGEAFFDVAKGKRFDVVSPNGTTTVLGTRFNVYARGDQYEVTCYSGEVRVVSRLSGHVLDITPGEQASLNNDGSLRLSKMKDPKVPVSWMNNMFMFTATPLSVVFEEIERQYAVEIVFKGENQYLYTGNFSRNQPVEQVLKMVCRPYGLDFVTTEKGFLIEIK</sequence>
<dbReference type="PIRSF" id="PIRSF018266">
    <property type="entry name" value="FecR"/>
    <property type="match status" value="1"/>
</dbReference>
<feature type="region of interest" description="Disordered" evidence="1">
    <location>
        <begin position="1"/>
        <end position="20"/>
    </location>
</feature>
<dbReference type="STRING" id="385682.SAMN05444380_12816"/>
<dbReference type="PANTHER" id="PTHR30273:SF2">
    <property type="entry name" value="PROTEIN FECR"/>
    <property type="match status" value="1"/>
</dbReference>
<name>A0A1I2FD61_9BACT</name>
<dbReference type="Proteomes" id="UP000181976">
    <property type="component" value="Unassembled WGS sequence"/>
</dbReference>
<dbReference type="InterPro" id="IPR006860">
    <property type="entry name" value="FecR"/>
</dbReference>
<feature type="domain" description="Protein FecR C-terminal" evidence="4">
    <location>
        <begin position="216"/>
        <end position="278"/>
    </location>
</feature>
<dbReference type="GO" id="GO:0016989">
    <property type="term" value="F:sigma factor antagonist activity"/>
    <property type="evidence" value="ECO:0007669"/>
    <property type="project" value="TreeGrafter"/>
</dbReference>
<feature type="transmembrane region" description="Helical" evidence="2">
    <location>
        <begin position="56"/>
        <end position="77"/>
    </location>
</feature>
<dbReference type="Pfam" id="PF16344">
    <property type="entry name" value="FecR_C"/>
    <property type="match status" value="1"/>
</dbReference>
<evidence type="ECO:0000313" key="6">
    <source>
        <dbReference type="Proteomes" id="UP000181976"/>
    </source>
</evidence>
<proteinExistence type="predicted"/>
<dbReference type="eggNOG" id="COG3712">
    <property type="taxonomic scope" value="Bacteria"/>
</dbReference>
<evidence type="ECO:0000256" key="1">
    <source>
        <dbReference type="SAM" id="MobiDB-lite"/>
    </source>
</evidence>
<dbReference type="OrthoDB" id="1096949at2"/>
<evidence type="ECO:0000259" key="4">
    <source>
        <dbReference type="Pfam" id="PF16344"/>
    </source>
</evidence>
<dbReference type="Pfam" id="PF04773">
    <property type="entry name" value="FecR"/>
    <property type="match status" value="1"/>
</dbReference>